<dbReference type="OrthoDB" id="16434at2759"/>
<evidence type="ECO:0000313" key="1">
    <source>
        <dbReference type="EMBL" id="KAG8464316.1"/>
    </source>
</evidence>
<comment type="caution">
    <text evidence="1">The sequence shown here is derived from an EMBL/GenBank/DDBJ whole genome shotgun (WGS) entry which is preliminary data.</text>
</comment>
<dbReference type="Proteomes" id="UP000751190">
    <property type="component" value="Unassembled WGS sequence"/>
</dbReference>
<dbReference type="GO" id="GO:0005739">
    <property type="term" value="C:mitochondrion"/>
    <property type="evidence" value="ECO:0007669"/>
    <property type="project" value="InterPro"/>
</dbReference>
<dbReference type="PANTHER" id="PTHR35316">
    <property type="entry name" value="28S RIBOSOMAL S34 PROTEIN"/>
    <property type="match status" value="1"/>
</dbReference>
<dbReference type="Pfam" id="PF16053">
    <property type="entry name" value="MRP-S34"/>
    <property type="match status" value="1"/>
</dbReference>
<protein>
    <submittedName>
        <fullName evidence="1">Uncharacterized protein</fullName>
    </submittedName>
</protein>
<dbReference type="InterPro" id="IPR032053">
    <property type="entry name" value="Ribosomal_mS34"/>
</dbReference>
<dbReference type="EMBL" id="JAGTXO010000013">
    <property type="protein sequence ID" value="KAG8464316.1"/>
    <property type="molecule type" value="Genomic_DNA"/>
</dbReference>
<sequence length="117" mass="13317">MALARGSATGLLRRLGWRLSSQEIPPRPQGLSKRGRNLFELAALLPKGGLGVRFVRKSWLRNGYDDSHWTVERIRFEPDGRHGDAWGTFTFKGEVKKAMGRVRGAQKRDWRYVPAAQ</sequence>
<dbReference type="GO" id="GO:0003735">
    <property type="term" value="F:structural constituent of ribosome"/>
    <property type="evidence" value="ECO:0007669"/>
    <property type="project" value="InterPro"/>
</dbReference>
<proteinExistence type="predicted"/>
<keyword evidence="2" id="KW-1185">Reference proteome</keyword>
<reference evidence="1" key="1">
    <citation type="submission" date="2021-05" db="EMBL/GenBank/DDBJ databases">
        <title>The genome of the haptophyte Pavlova lutheri (Diacronema luteri, Pavlovales) - a model for lipid biosynthesis in eukaryotic algae.</title>
        <authorList>
            <person name="Hulatt C.J."/>
            <person name="Posewitz M.C."/>
        </authorList>
    </citation>
    <scope>NUCLEOTIDE SEQUENCE</scope>
    <source>
        <strain evidence="1">NIVA-4/92</strain>
    </source>
</reference>
<dbReference type="AlphaFoldDB" id="A0A8J6CAQ0"/>
<evidence type="ECO:0000313" key="2">
    <source>
        <dbReference type="Proteomes" id="UP000751190"/>
    </source>
</evidence>
<accession>A0A8J6CAQ0</accession>
<gene>
    <name evidence="1" type="ORF">KFE25_003379</name>
</gene>
<organism evidence="1 2">
    <name type="scientific">Diacronema lutheri</name>
    <name type="common">Unicellular marine alga</name>
    <name type="synonym">Monochrysis lutheri</name>
    <dbReference type="NCBI Taxonomy" id="2081491"/>
    <lineage>
        <taxon>Eukaryota</taxon>
        <taxon>Haptista</taxon>
        <taxon>Haptophyta</taxon>
        <taxon>Pavlovophyceae</taxon>
        <taxon>Pavlovales</taxon>
        <taxon>Pavlovaceae</taxon>
        <taxon>Diacronema</taxon>
    </lineage>
</organism>
<dbReference type="PANTHER" id="PTHR35316:SF1">
    <property type="entry name" value="28S RIBOSOMAL S34 PROTEIN"/>
    <property type="match status" value="1"/>
</dbReference>
<dbReference type="OMA" id="NGYDDSH"/>
<name>A0A8J6CAQ0_DIALT</name>